<dbReference type="RefSeq" id="WP_086520029.1">
    <property type="nucleotide sequence ID" value="NZ_MDJW01000002.1"/>
</dbReference>
<name>A0A251YE64_9MICO</name>
<evidence type="ECO:0000259" key="1">
    <source>
        <dbReference type="SMART" id="SM00530"/>
    </source>
</evidence>
<dbReference type="Gene3D" id="1.10.260.40">
    <property type="entry name" value="lambda repressor-like DNA-binding domains"/>
    <property type="match status" value="1"/>
</dbReference>
<gene>
    <name evidence="2" type="ORF">BFL34_00070</name>
</gene>
<proteinExistence type="predicted"/>
<dbReference type="CDD" id="cd00093">
    <property type="entry name" value="HTH_XRE"/>
    <property type="match status" value="1"/>
</dbReference>
<dbReference type="Gene3D" id="3.30.450.180">
    <property type="match status" value="1"/>
</dbReference>
<dbReference type="Pfam" id="PF17765">
    <property type="entry name" value="MLTR_LBD"/>
    <property type="match status" value="1"/>
</dbReference>
<organism evidence="2 3">
    <name type="scientific">Clavibacter michiganensis</name>
    <dbReference type="NCBI Taxonomy" id="28447"/>
    <lineage>
        <taxon>Bacteria</taxon>
        <taxon>Bacillati</taxon>
        <taxon>Actinomycetota</taxon>
        <taxon>Actinomycetes</taxon>
        <taxon>Micrococcales</taxon>
        <taxon>Microbacteriaceae</taxon>
        <taxon>Clavibacter</taxon>
    </lineage>
</organism>
<dbReference type="EMBL" id="MDJW01000002">
    <property type="protein sequence ID" value="OUE22545.1"/>
    <property type="molecule type" value="Genomic_DNA"/>
</dbReference>
<accession>A0A251YE64</accession>
<sequence>MDRPGLADFLRARREALQPSDVGLPPGARRRTAGLRREEIAAVVGMSADYWARLEQRRGPRPSDQMLTAIARGLRLGLDERDHLFRLAGQGTPRRARRSPHVSPGLMRVLDRLDDTPALVITELGETLVQNRLASALFGDDTTWSGLDRSGVHRWFAHPEERGHYPERDHERQGRLQVAQLRVAASQADPDPLAAEVLASLVATSAEFRRYWDLQEVGSRFDERKTLVHPEVGEIEVHCQALFTEDRSQVLLVLTPLPGSRAAEALALLGVVGEQRFDRS</sequence>
<dbReference type="PANTHER" id="PTHR35010:SF2">
    <property type="entry name" value="BLL4672 PROTEIN"/>
    <property type="match status" value="1"/>
</dbReference>
<dbReference type="SMART" id="SM00530">
    <property type="entry name" value="HTH_XRE"/>
    <property type="match status" value="1"/>
</dbReference>
<dbReference type="Proteomes" id="UP000194837">
    <property type="component" value="Unassembled WGS sequence"/>
</dbReference>
<dbReference type="InterPro" id="IPR010982">
    <property type="entry name" value="Lambda_DNA-bd_dom_sf"/>
</dbReference>
<dbReference type="SUPFAM" id="SSF47413">
    <property type="entry name" value="lambda repressor-like DNA-binding domains"/>
    <property type="match status" value="1"/>
</dbReference>
<protein>
    <recommendedName>
        <fullName evidence="1">HTH cro/C1-type domain-containing protein</fullName>
    </recommendedName>
</protein>
<dbReference type="AlphaFoldDB" id="A0A251YE64"/>
<dbReference type="GO" id="GO:0003677">
    <property type="term" value="F:DNA binding"/>
    <property type="evidence" value="ECO:0007669"/>
    <property type="project" value="InterPro"/>
</dbReference>
<evidence type="ECO:0000313" key="2">
    <source>
        <dbReference type="EMBL" id="OUE22545.1"/>
    </source>
</evidence>
<evidence type="ECO:0000313" key="3">
    <source>
        <dbReference type="Proteomes" id="UP000194837"/>
    </source>
</evidence>
<dbReference type="Pfam" id="PF13560">
    <property type="entry name" value="HTH_31"/>
    <property type="match status" value="1"/>
</dbReference>
<comment type="caution">
    <text evidence="2">The sequence shown here is derived from an EMBL/GenBank/DDBJ whole genome shotgun (WGS) entry which is preliminary data.</text>
</comment>
<dbReference type="InterPro" id="IPR001387">
    <property type="entry name" value="Cro/C1-type_HTH"/>
</dbReference>
<feature type="domain" description="HTH cro/C1-type" evidence="1">
    <location>
        <begin position="9"/>
        <end position="81"/>
    </location>
</feature>
<dbReference type="PANTHER" id="PTHR35010">
    <property type="entry name" value="BLL4672 PROTEIN-RELATED"/>
    <property type="match status" value="1"/>
</dbReference>
<reference evidence="2 3" key="1">
    <citation type="submission" date="2016-08" db="EMBL/GenBank/DDBJ databases">
        <title>Genome sequence of Clavibacter michiganensis spp strain CFBP7494.</title>
        <authorList>
            <person name="Thapa S.P."/>
            <person name="Coaker G."/>
            <person name="Jacques M.-A."/>
        </authorList>
    </citation>
    <scope>NUCLEOTIDE SEQUENCE [LARGE SCALE GENOMIC DNA]</scope>
    <source>
        <strain evidence="2">CFBP7494</strain>
    </source>
</reference>
<dbReference type="InterPro" id="IPR041413">
    <property type="entry name" value="MLTR_LBD"/>
</dbReference>